<dbReference type="Gene3D" id="3.40.50.10640">
    <property type="entry name" value="SSO1389-like"/>
    <property type="match status" value="1"/>
</dbReference>
<dbReference type="Pfam" id="PF09455">
    <property type="entry name" value="Csx1_HEPN"/>
    <property type="match status" value="1"/>
</dbReference>
<sequence>MKALIYQVGRFDNPKDSVKNFFIKDFHGEKVDYSNWAELSSLFLKDFLLQKGFEAKTVLVYPVSIVFNNKFVNYITPDSMKSELLSIFETPSMYLKNPDDFISKINLENKRDDKLIVHSLGEYMGISLDASYDDIVLEVLFDITKRYLEEPFKRLYIDISSGHNIYISAMLEASRHFAVFSYLMHWVDEKNVPEIYISFSDPILGSSASSYEIHIQKQNFTAFFASLINRKEASEHNFSFLRNIYSEPKDVPKGAEGTKIKQQIREKRKKLREKVEMFCYLFSAIKNNVPLYLYYQHYHSEGEVIEEILKLIENAKEKLLKDFKSSAYLDKGAYLKALLSLGFYLGIIRVLEMFNITMFCQDRGIELDTIKKNFIGIYDIFKIPTNYVMLGNEISNTEKFLNELDDIKNWTGLYKLISPSSSQTDPDERNYFAHSGFERNVTEVRMNEGKIFVRYAHNTNMNIINCWLKSRIE</sequence>
<evidence type="ECO:0000313" key="3">
    <source>
        <dbReference type="Proteomes" id="UP000000347"/>
    </source>
</evidence>
<feature type="domain" description="CRISPR system endoribonuclease Csx1-like HEPN" evidence="1">
    <location>
        <begin position="385"/>
        <end position="456"/>
    </location>
</feature>
<dbReference type="InterPro" id="IPR027419">
    <property type="entry name" value="CRISPR-assoc_Csx1_C"/>
</dbReference>
<dbReference type="Gene3D" id="1.10.3740.10">
    <property type="entry name" value="SSO1389-like domains"/>
    <property type="match status" value="1"/>
</dbReference>
<organism evidence="2 3">
    <name type="scientific">Caldicellulosiruptor obsidiansis (strain ATCC BAA-2073 / JCM 16842 / OB47)</name>
    <dbReference type="NCBI Taxonomy" id="608506"/>
    <lineage>
        <taxon>Bacteria</taxon>
        <taxon>Bacillati</taxon>
        <taxon>Bacillota</taxon>
        <taxon>Bacillota incertae sedis</taxon>
        <taxon>Caldicellulosiruptorales</taxon>
        <taxon>Caldicellulosiruptoraceae</taxon>
        <taxon>Caldicellulosiruptor</taxon>
    </lineage>
</organism>
<proteinExistence type="predicted"/>
<accession>D9THP6</accession>
<evidence type="ECO:0000259" key="1">
    <source>
        <dbReference type="Pfam" id="PF09455"/>
    </source>
</evidence>
<dbReference type="RefSeq" id="WP_013291515.1">
    <property type="nucleotide sequence ID" value="NC_014392.1"/>
</dbReference>
<name>D9THP6_CALOO</name>
<dbReference type="InterPro" id="IPR019016">
    <property type="entry name" value="Csx1-like_HEPN"/>
</dbReference>
<dbReference type="SUPFAM" id="SSF160980">
    <property type="entry name" value="SSO1389-like"/>
    <property type="match status" value="1"/>
</dbReference>
<dbReference type="EMBL" id="CP002164">
    <property type="protein sequence ID" value="ADL43521.1"/>
    <property type="molecule type" value="Genomic_DNA"/>
</dbReference>
<dbReference type="AlphaFoldDB" id="D9THP6"/>
<reference evidence="2 3" key="1">
    <citation type="journal article" date="2010" name="J. Bacteriol.">
        <title>Complete genome sequence of the cellulolytic thermophile Caldicellulosiruptor obsidiansis OB47T.</title>
        <authorList>
            <person name="Elkins J.G."/>
            <person name="Lochner A."/>
            <person name="Hamilton-Brehm S.D."/>
            <person name="Davenport K.W."/>
            <person name="Podar M."/>
            <person name="Brown S.D."/>
            <person name="Land M.L."/>
            <person name="Hauser L.J."/>
            <person name="Klingeman D.M."/>
            <person name="Raman B."/>
            <person name="Goodwin L.A."/>
            <person name="Tapia R."/>
            <person name="Meincke L.J."/>
            <person name="Detter J.C."/>
            <person name="Bruce D.C."/>
            <person name="Han C.S."/>
            <person name="Palumbo A.V."/>
            <person name="Cottingham R.W."/>
            <person name="Keller M."/>
            <person name="Graham D.E."/>
        </authorList>
    </citation>
    <scope>NUCLEOTIDE SEQUENCE [LARGE SCALE GENOMIC DNA]</scope>
    <source>
        <strain evidence="3">ATCC BAA-2073 / strain OB47</strain>
    </source>
</reference>
<gene>
    <name evidence="2" type="ordered locus">COB47_2283</name>
</gene>
<dbReference type="InterPro" id="IPR010171">
    <property type="entry name" value="CRISPR_Csx1"/>
</dbReference>
<dbReference type="eggNOG" id="COG1517">
    <property type="taxonomic scope" value="Bacteria"/>
</dbReference>
<dbReference type="HOGENOM" id="CLU_045946_0_0_9"/>
<dbReference type="KEGG" id="cob:COB47_2283"/>
<keyword evidence="3" id="KW-1185">Reference proteome</keyword>
<dbReference type="Proteomes" id="UP000000347">
    <property type="component" value="Chromosome"/>
</dbReference>
<evidence type="ECO:0000313" key="2">
    <source>
        <dbReference type="EMBL" id="ADL43521.1"/>
    </source>
</evidence>
<dbReference type="NCBIfam" id="TIGR01897">
    <property type="entry name" value="cas_MJ1666"/>
    <property type="match status" value="1"/>
</dbReference>
<protein>
    <submittedName>
        <fullName evidence="2">CRISPR-associated protein, MJ1666 family</fullName>
    </submittedName>
</protein>